<dbReference type="SUPFAM" id="SSF82771">
    <property type="entry name" value="GIY-YIG endonuclease"/>
    <property type="match status" value="1"/>
</dbReference>
<sequence length="130" mass="15385">MIFIKEIEFDYKKIKIYCKIKGMKEVKSYYIYILRCKDGSLYTGITTDIQRRYKEHLEKRGGRYTRAKGVLKIEVHFQCEDRAVASKIEKYIKALSREKKEGIIANPKSFILSVKKELNIEIKINKKVLT</sequence>
<reference evidence="3 4" key="1">
    <citation type="submission" date="2018-06" db="EMBL/GenBank/DDBJ databases">
        <authorList>
            <consortium name="Pathogen Informatics"/>
            <person name="Doyle S."/>
        </authorList>
    </citation>
    <scope>NUCLEOTIDE SEQUENCE [LARGE SCALE GENOMIC DNA]</scope>
    <source>
        <strain evidence="3 4">NCTC10723</strain>
    </source>
</reference>
<dbReference type="RefSeq" id="WP_245943730.1">
    <property type="nucleotide sequence ID" value="NZ_UGGU01000003.1"/>
</dbReference>
<name>A0A377H0K1_9FUSO</name>
<gene>
    <name evidence="3" type="ORF">NCTC10723_01836</name>
</gene>
<accession>A0A377H0K1</accession>
<dbReference type="InterPro" id="IPR000305">
    <property type="entry name" value="GIY-YIG_endonuc"/>
</dbReference>
<dbReference type="Proteomes" id="UP000255328">
    <property type="component" value="Unassembled WGS sequence"/>
</dbReference>
<dbReference type="PANTHER" id="PTHR34477:SF1">
    <property type="entry name" value="UPF0213 PROTEIN YHBQ"/>
    <property type="match status" value="1"/>
</dbReference>
<keyword evidence="4" id="KW-1185">Reference proteome</keyword>
<evidence type="ECO:0000313" key="4">
    <source>
        <dbReference type="Proteomes" id="UP000255328"/>
    </source>
</evidence>
<evidence type="ECO:0000259" key="2">
    <source>
        <dbReference type="PROSITE" id="PS50164"/>
    </source>
</evidence>
<feature type="domain" description="GIY-YIG" evidence="2">
    <location>
        <begin position="27"/>
        <end position="102"/>
    </location>
</feature>
<dbReference type="PROSITE" id="PS50164">
    <property type="entry name" value="GIY_YIG"/>
    <property type="match status" value="1"/>
</dbReference>
<evidence type="ECO:0000313" key="3">
    <source>
        <dbReference type="EMBL" id="STO32331.1"/>
    </source>
</evidence>
<evidence type="ECO:0000256" key="1">
    <source>
        <dbReference type="ARBA" id="ARBA00007435"/>
    </source>
</evidence>
<organism evidence="3 4">
    <name type="scientific">Fusobacterium necrogenes</name>
    <dbReference type="NCBI Taxonomy" id="858"/>
    <lineage>
        <taxon>Bacteria</taxon>
        <taxon>Fusobacteriati</taxon>
        <taxon>Fusobacteriota</taxon>
        <taxon>Fusobacteriia</taxon>
        <taxon>Fusobacteriales</taxon>
        <taxon>Fusobacteriaceae</taxon>
        <taxon>Fusobacterium</taxon>
    </lineage>
</organism>
<dbReference type="Gene3D" id="3.40.1440.10">
    <property type="entry name" value="GIY-YIG endonuclease"/>
    <property type="match status" value="1"/>
</dbReference>
<protein>
    <submittedName>
        <fullName evidence="3">GIY-YIG nuclease superfamily protein</fullName>
    </submittedName>
</protein>
<dbReference type="InterPro" id="IPR050190">
    <property type="entry name" value="UPF0213_domain"/>
</dbReference>
<proteinExistence type="inferred from homology"/>
<dbReference type="Pfam" id="PF01541">
    <property type="entry name" value="GIY-YIG"/>
    <property type="match status" value="1"/>
</dbReference>
<dbReference type="PANTHER" id="PTHR34477">
    <property type="entry name" value="UPF0213 PROTEIN YHBQ"/>
    <property type="match status" value="1"/>
</dbReference>
<dbReference type="InterPro" id="IPR035901">
    <property type="entry name" value="GIY-YIG_endonuc_sf"/>
</dbReference>
<dbReference type="CDD" id="cd10456">
    <property type="entry name" value="GIY-YIG_UPF0213"/>
    <property type="match status" value="1"/>
</dbReference>
<dbReference type="AlphaFoldDB" id="A0A377H0K1"/>
<comment type="similarity">
    <text evidence="1">Belongs to the UPF0213 family.</text>
</comment>
<dbReference type="EMBL" id="UGGU01000003">
    <property type="protein sequence ID" value="STO32331.1"/>
    <property type="molecule type" value="Genomic_DNA"/>
</dbReference>